<dbReference type="EMBL" id="PGEZ01000001">
    <property type="protein sequence ID" value="PJJ56278.1"/>
    <property type="molecule type" value="Genomic_DNA"/>
</dbReference>
<proteinExistence type="predicted"/>
<feature type="chain" id="PRO_5015034412" evidence="2">
    <location>
        <begin position="31"/>
        <end position="184"/>
    </location>
</feature>
<accession>A0A0B2BLG7</accession>
<evidence type="ECO:0000256" key="2">
    <source>
        <dbReference type="SAM" id="SignalP"/>
    </source>
</evidence>
<dbReference type="PROSITE" id="PS51257">
    <property type="entry name" value="PROKAR_LIPOPROTEIN"/>
    <property type="match status" value="1"/>
</dbReference>
<evidence type="ECO:0000313" key="4">
    <source>
        <dbReference type="Proteomes" id="UP000230842"/>
    </source>
</evidence>
<dbReference type="AlphaFoldDB" id="A0A0B2BLG7"/>
<evidence type="ECO:0000313" key="3">
    <source>
        <dbReference type="EMBL" id="PJJ56278.1"/>
    </source>
</evidence>
<dbReference type="RefSeq" id="WP_039348851.1">
    <property type="nucleotide sequence ID" value="NZ_PGEZ01000001.1"/>
</dbReference>
<evidence type="ECO:0000256" key="1">
    <source>
        <dbReference type="SAM" id="MobiDB-lite"/>
    </source>
</evidence>
<keyword evidence="4" id="KW-1185">Reference proteome</keyword>
<feature type="signal peptide" evidence="2">
    <location>
        <begin position="1"/>
        <end position="30"/>
    </location>
</feature>
<dbReference type="Proteomes" id="UP000230842">
    <property type="component" value="Unassembled WGS sequence"/>
</dbReference>
<comment type="caution">
    <text evidence="3">The sequence shown here is derived from an EMBL/GenBank/DDBJ whole genome shotgun (WGS) entry which is preliminary data.</text>
</comment>
<feature type="compositionally biased region" description="Low complexity" evidence="1">
    <location>
        <begin position="101"/>
        <end position="117"/>
    </location>
</feature>
<organism evidence="3 4">
    <name type="scientific">Mumia flava</name>
    <dbReference type="NCBI Taxonomy" id="1348852"/>
    <lineage>
        <taxon>Bacteria</taxon>
        <taxon>Bacillati</taxon>
        <taxon>Actinomycetota</taxon>
        <taxon>Actinomycetes</taxon>
        <taxon>Propionibacteriales</taxon>
        <taxon>Nocardioidaceae</taxon>
        <taxon>Mumia</taxon>
    </lineage>
</organism>
<sequence>MTSRPHAPYGVGRRRLLLGAAASATLVATAACDWALPPKDPERDDHPDADLLASALADEEQVLATATAVRTADGAQAQAAAGVAQRCQERVDVLAAAVGTGASPSASASAPTVTQSSGSEPSASRTTGAAPTLRRLARESRRTRDARSAAALEAADGQVARLLACVAAGHAQDALVLRDTLGAR</sequence>
<feature type="compositionally biased region" description="Polar residues" evidence="1">
    <location>
        <begin position="118"/>
        <end position="129"/>
    </location>
</feature>
<feature type="region of interest" description="Disordered" evidence="1">
    <location>
        <begin position="101"/>
        <end position="144"/>
    </location>
</feature>
<keyword evidence="2" id="KW-0732">Signal</keyword>
<gene>
    <name evidence="3" type="ORF">CLV56_0483</name>
</gene>
<reference evidence="3 4" key="1">
    <citation type="submission" date="2017-11" db="EMBL/GenBank/DDBJ databases">
        <title>Genomic Encyclopedia of Archaeal and Bacterial Type Strains, Phase II (KMG-II): From Individual Species to Whole Genera.</title>
        <authorList>
            <person name="Goeker M."/>
        </authorList>
    </citation>
    <scope>NUCLEOTIDE SEQUENCE [LARGE SCALE GENOMIC DNA]</scope>
    <source>
        <strain evidence="3 4">DSM 27763</strain>
    </source>
</reference>
<protein>
    <submittedName>
        <fullName evidence="3">Uncharacterized protein</fullName>
    </submittedName>
</protein>
<dbReference type="InterPro" id="IPR006311">
    <property type="entry name" value="TAT_signal"/>
</dbReference>
<name>A0A0B2BLG7_9ACTN</name>
<dbReference type="PROSITE" id="PS51318">
    <property type="entry name" value="TAT"/>
    <property type="match status" value="1"/>
</dbReference>